<feature type="signal peptide" evidence="2">
    <location>
        <begin position="1"/>
        <end position="18"/>
    </location>
</feature>
<evidence type="ECO:0000256" key="2">
    <source>
        <dbReference type="SAM" id="SignalP"/>
    </source>
</evidence>
<dbReference type="GeneID" id="105270641"/>
<sequence>MKLINLSVLFLAIASVHSKHGRSGHRGSHSSNSDCRDGSHDGIGTVRREYLLKIGANGDPLEIGTGGGGYLLKVDPNGEPLKIGTDGGKFLLKKGSSGGSVGIGNDGQEYLLDDGLIKDSDDDVYSSYLEPEGKRKPVSAVLVSDSIPPVYAKSAESARKKKFLVSEPLPSVYASWVEPADGKKSSSRVRSRKTIPLGGNNKLKKIF</sequence>
<evidence type="ECO:0000256" key="1">
    <source>
        <dbReference type="SAM" id="MobiDB-lite"/>
    </source>
</evidence>
<evidence type="ECO:0000313" key="3">
    <source>
        <dbReference type="Proteomes" id="UP000694866"/>
    </source>
</evidence>
<accession>A0A9R1TJB7</accession>
<dbReference type="Proteomes" id="UP000694866">
    <property type="component" value="Unplaced"/>
</dbReference>
<keyword evidence="3" id="KW-1185">Reference proteome</keyword>
<feature type="region of interest" description="Disordered" evidence="1">
    <location>
        <begin position="20"/>
        <end position="40"/>
    </location>
</feature>
<protein>
    <submittedName>
        <fullName evidence="4">Uncharacterized protein</fullName>
    </submittedName>
</protein>
<feature type="chain" id="PRO_5040180523" evidence="2">
    <location>
        <begin position="19"/>
        <end position="207"/>
    </location>
</feature>
<evidence type="ECO:0000313" key="4">
    <source>
        <dbReference type="RefSeq" id="XP_011310018.1"/>
    </source>
</evidence>
<organism evidence="3 4">
    <name type="scientific">Fopius arisanus</name>
    <dbReference type="NCBI Taxonomy" id="64838"/>
    <lineage>
        <taxon>Eukaryota</taxon>
        <taxon>Metazoa</taxon>
        <taxon>Ecdysozoa</taxon>
        <taxon>Arthropoda</taxon>
        <taxon>Hexapoda</taxon>
        <taxon>Insecta</taxon>
        <taxon>Pterygota</taxon>
        <taxon>Neoptera</taxon>
        <taxon>Endopterygota</taxon>
        <taxon>Hymenoptera</taxon>
        <taxon>Apocrita</taxon>
        <taxon>Ichneumonoidea</taxon>
        <taxon>Braconidae</taxon>
        <taxon>Opiinae</taxon>
        <taxon>Fopius</taxon>
    </lineage>
</organism>
<feature type="region of interest" description="Disordered" evidence="1">
    <location>
        <begin position="179"/>
        <end position="200"/>
    </location>
</feature>
<keyword evidence="2" id="KW-0732">Signal</keyword>
<gene>
    <name evidence="4" type="primary">LOC105270641</name>
</gene>
<reference evidence="4" key="1">
    <citation type="submission" date="2025-08" db="UniProtKB">
        <authorList>
            <consortium name="RefSeq"/>
        </authorList>
    </citation>
    <scope>IDENTIFICATION</scope>
    <source>
        <strain evidence="4">USDA-PBARC FA_bdor</strain>
        <tissue evidence="4">Whole organism</tissue>
    </source>
</reference>
<name>A0A9R1TJB7_9HYME</name>
<dbReference type="KEGG" id="fas:105270641"/>
<dbReference type="RefSeq" id="XP_011310018.1">
    <property type="nucleotide sequence ID" value="XM_011311716.1"/>
</dbReference>
<proteinExistence type="predicted"/>
<dbReference type="AlphaFoldDB" id="A0A9R1TJB7"/>